<comment type="similarity">
    <text evidence="2">Belongs to the ABC transporter superfamily.</text>
</comment>
<evidence type="ECO:0000256" key="1">
    <source>
        <dbReference type="ARBA" id="ARBA00004202"/>
    </source>
</evidence>
<dbReference type="Proteomes" id="UP000317685">
    <property type="component" value="Unassembled WGS sequence"/>
</dbReference>
<evidence type="ECO:0000256" key="5">
    <source>
        <dbReference type="ARBA" id="ARBA00022840"/>
    </source>
</evidence>
<organism evidence="9 10">
    <name type="scientific">Micromonospora taraxaci</name>
    <dbReference type="NCBI Taxonomy" id="1316803"/>
    <lineage>
        <taxon>Bacteria</taxon>
        <taxon>Bacillati</taxon>
        <taxon>Actinomycetota</taxon>
        <taxon>Actinomycetes</taxon>
        <taxon>Micromonosporales</taxon>
        <taxon>Micromonosporaceae</taxon>
        <taxon>Micromonospora</taxon>
    </lineage>
</organism>
<gene>
    <name evidence="9" type="ORF">FHU34_114555</name>
</gene>
<evidence type="ECO:0000256" key="4">
    <source>
        <dbReference type="ARBA" id="ARBA00022741"/>
    </source>
</evidence>
<evidence type="ECO:0000256" key="7">
    <source>
        <dbReference type="SAM" id="MobiDB-lite"/>
    </source>
</evidence>
<name>A0A561W5Q5_9ACTN</name>
<dbReference type="GO" id="GO:0046677">
    <property type="term" value="P:response to antibiotic"/>
    <property type="evidence" value="ECO:0007669"/>
    <property type="project" value="UniProtKB-KW"/>
</dbReference>
<dbReference type="Pfam" id="PF00005">
    <property type="entry name" value="ABC_tran"/>
    <property type="match status" value="1"/>
</dbReference>
<accession>A0A561W5Q5</accession>
<proteinExistence type="inferred from homology"/>
<keyword evidence="4" id="KW-0547">Nucleotide-binding</keyword>
<dbReference type="Gene3D" id="3.40.50.300">
    <property type="entry name" value="P-loop containing nucleotide triphosphate hydrolases"/>
    <property type="match status" value="1"/>
</dbReference>
<reference evidence="9 10" key="1">
    <citation type="submission" date="2019-06" db="EMBL/GenBank/DDBJ databases">
        <title>Sequencing the genomes of 1000 actinobacteria strains.</title>
        <authorList>
            <person name="Klenk H.-P."/>
        </authorList>
    </citation>
    <scope>NUCLEOTIDE SEQUENCE [LARGE SCALE GENOMIC DNA]</scope>
    <source>
        <strain evidence="9 10">DSM 45885</strain>
    </source>
</reference>
<dbReference type="EMBL" id="VIWZ01000001">
    <property type="protein sequence ID" value="TWG19174.1"/>
    <property type="molecule type" value="Genomic_DNA"/>
</dbReference>
<dbReference type="GO" id="GO:0005886">
    <property type="term" value="C:plasma membrane"/>
    <property type="evidence" value="ECO:0007669"/>
    <property type="project" value="UniProtKB-SubCell"/>
</dbReference>
<dbReference type="CDD" id="cd03230">
    <property type="entry name" value="ABC_DR_subfamily_A"/>
    <property type="match status" value="1"/>
</dbReference>
<dbReference type="InterPro" id="IPR050763">
    <property type="entry name" value="ABC_transporter_ATP-binding"/>
</dbReference>
<evidence type="ECO:0000256" key="2">
    <source>
        <dbReference type="ARBA" id="ARBA00005417"/>
    </source>
</evidence>
<dbReference type="PANTHER" id="PTHR42711:SF5">
    <property type="entry name" value="ABC TRANSPORTER ATP-BINDING PROTEIN NATA"/>
    <property type="match status" value="1"/>
</dbReference>
<dbReference type="InterPro" id="IPR017871">
    <property type="entry name" value="ABC_transporter-like_CS"/>
</dbReference>
<dbReference type="InterPro" id="IPR003439">
    <property type="entry name" value="ABC_transporter-like_ATP-bd"/>
</dbReference>
<keyword evidence="3" id="KW-0813">Transport</keyword>
<dbReference type="InterPro" id="IPR003593">
    <property type="entry name" value="AAA+_ATPase"/>
</dbReference>
<dbReference type="SUPFAM" id="SSF52540">
    <property type="entry name" value="P-loop containing nucleoside triphosphate hydrolases"/>
    <property type="match status" value="1"/>
</dbReference>
<dbReference type="AlphaFoldDB" id="A0A561W5Q5"/>
<feature type="domain" description="ABC transporter" evidence="8">
    <location>
        <begin position="91"/>
        <end position="323"/>
    </location>
</feature>
<evidence type="ECO:0000256" key="3">
    <source>
        <dbReference type="ARBA" id="ARBA00022448"/>
    </source>
</evidence>
<dbReference type="InterPro" id="IPR027417">
    <property type="entry name" value="P-loop_NTPase"/>
</dbReference>
<evidence type="ECO:0000256" key="6">
    <source>
        <dbReference type="ARBA" id="ARBA00023251"/>
    </source>
</evidence>
<evidence type="ECO:0000313" key="10">
    <source>
        <dbReference type="Proteomes" id="UP000317685"/>
    </source>
</evidence>
<dbReference type="GO" id="GO:0016887">
    <property type="term" value="F:ATP hydrolysis activity"/>
    <property type="evidence" value="ECO:0007669"/>
    <property type="project" value="InterPro"/>
</dbReference>
<comment type="caution">
    <text evidence="9">The sequence shown here is derived from an EMBL/GenBank/DDBJ whole genome shotgun (WGS) entry which is preliminary data.</text>
</comment>
<dbReference type="SMART" id="SM00382">
    <property type="entry name" value="AAA"/>
    <property type="match status" value="1"/>
</dbReference>
<evidence type="ECO:0000259" key="8">
    <source>
        <dbReference type="PROSITE" id="PS50893"/>
    </source>
</evidence>
<dbReference type="PROSITE" id="PS50893">
    <property type="entry name" value="ABC_TRANSPORTER_2"/>
    <property type="match status" value="1"/>
</dbReference>
<feature type="region of interest" description="Disordered" evidence="7">
    <location>
        <begin position="1"/>
        <end position="70"/>
    </location>
</feature>
<comment type="subcellular location">
    <subcellularLocation>
        <location evidence="1">Cell membrane</location>
        <topology evidence="1">Peripheral membrane protein</topology>
    </subcellularLocation>
</comment>
<dbReference type="PANTHER" id="PTHR42711">
    <property type="entry name" value="ABC TRANSPORTER ATP-BINDING PROTEIN"/>
    <property type="match status" value="1"/>
</dbReference>
<keyword evidence="6" id="KW-0046">Antibiotic resistance</keyword>
<evidence type="ECO:0000313" key="9">
    <source>
        <dbReference type="EMBL" id="TWG19174.1"/>
    </source>
</evidence>
<protein>
    <submittedName>
        <fullName evidence="9">ABC-2 type transport system ATP-binding protein</fullName>
    </submittedName>
</protein>
<sequence length="403" mass="42997">MALAGHPSLTGAADKQNHEGEGAVDGMSAISERTVDVGVADLPSAGRSETPTPEDGLGRAQRPGAHSPAEAEEVLVLSGLSKVYEPTPRWMRVLARTHIASDVIALDGIDLTVRAGEICAIVGPNGAGKTTLFRIIVGLTTATSGTGTLLGLDVERDSEQIRQVVGWMPADDRSLLMRATARENLHMHGRLQGMSPRLMATRIPEVLATVDLESRIDTVVAGLSAGMKARLRLARALLSGPRVLILDEPTGAVDPIAAHGLLDLITDLVQRERLAVLISSHRLEEIEALRSQALLLDKGRVKYFGDLDSLREQWERPQLELVFASTDAADQAAAGLTSLGLELTVDGPTVRCWLKARDGAGDVLAALGAGTRQVRHVREIPMPLRDLIARAYRHDQTAEGGAT</sequence>
<keyword evidence="5 9" id="KW-0067">ATP-binding</keyword>
<dbReference type="GO" id="GO:0005524">
    <property type="term" value="F:ATP binding"/>
    <property type="evidence" value="ECO:0007669"/>
    <property type="project" value="UniProtKB-KW"/>
</dbReference>
<dbReference type="PROSITE" id="PS00211">
    <property type="entry name" value="ABC_TRANSPORTER_1"/>
    <property type="match status" value="1"/>
</dbReference>
<keyword evidence="10" id="KW-1185">Reference proteome</keyword>